<name>S8DKU6_FOMSC</name>
<dbReference type="GO" id="GO:0034245">
    <property type="term" value="C:mitochondrial DNA-directed RNA polymerase complex"/>
    <property type="evidence" value="ECO:0007669"/>
    <property type="project" value="TreeGrafter"/>
</dbReference>
<dbReference type="EMBL" id="KE504242">
    <property type="protein sequence ID" value="EPS94176.1"/>
    <property type="molecule type" value="Genomic_DNA"/>
</dbReference>
<dbReference type="Proteomes" id="UP000015241">
    <property type="component" value="Unassembled WGS sequence"/>
</dbReference>
<comment type="similarity">
    <text evidence="2 10">Belongs to the phage and mitochondrial RNA polymerase family.</text>
</comment>
<evidence type="ECO:0000256" key="10">
    <source>
        <dbReference type="RuleBase" id="RU003805"/>
    </source>
</evidence>
<comment type="subcellular location">
    <subcellularLocation>
        <location evidence="1">Mitochondrion</location>
    </subcellularLocation>
</comment>
<dbReference type="FunCoup" id="S8DKU6">
    <property type="interactions" value="137"/>
</dbReference>
<dbReference type="InterPro" id="IPR046950">
    <property type="entry name" value="DNA-dir_Rpol_C_phage-type"/>
</dbReference>
<dbReference type="FunFam" id="1.10.150.20:FF:000041">
    <property type="entry name" value="DNA-directed RNA polymerase"/>
    <property type="match status" value="1"/>
</dbReference>
<dbReference type="Gene3D" id="1.10.1320.10">
    <property type="entry name" value="DNA-directed RNA polymerase, N-terminal domain"/>
    <property type="match status" value="1"/>
</dbReference>
<keyword evidence="13" id="KW-1185">Reference proteome</keyword>
<dbReference type="PROSITE" id="PS00900">
    <property type="entry name" value="RNA_POL_PHAGE_1"/>
    <property type="match status" value="1"/>
</dbReference>
<evidence type="ECO:0000313" key="13">
    <source>
        <dbReference type="Proteomes" id="UP000015241"/>
    </source>
</evidence>
<dbReference type="PROSITE" id="PS00489">
    <property type="entry name" value="RNA_POL_PHAGE_2"/>
    <property type="match status" value="1"/>
</dbReference>
<dbReference type="Gene3D" id="1.10.150.20">
    <property type="entry name" value="5' to 3' exonuclease, C-terminal subdomain"/>
    <property type="match status" value="1"/>
</dbReference>
<dbReference type="SUPFAM" id="SSF56672">
    <property type="entry name" value="DNA/RNA polymerases"/>
    <property type="match status" value="1"/>
</dbReference>
<evidence type="ECO:0000256" key="3">
    <source>
        <dbReference type="ARBA" id="ARBA00022478"/>
    </source>
</evidence>
<dbReference type="Gene3D" id="1.10.287.280">
    <property type="match status" value="1"/>
</dbReference>
<evidence type="ECO:0000256" key="1">
    <source>
        <dbReference type="ARBA" id="ARBA00004173"/>
    </source>
</evidence>
<dbReference type="HOGENOM" id="CLU_003364_1_1_1"/>
<evidence type="ECO:0000259" key="11">
    <source>
        <dbReference type="SMART" id="SM01311"/>
    </source>
</evidence>
<evidence type="ECO:0000256" key="9">
    <source>
        <dbReference type="ARBA" id="ARBA00048552"/>
    </source>
</evidence>
<dbReference type="GO" id="GO:0001018">
    <property type="term" value="F:mitochondrial promoter sequence-specific DNA binding"/>
    <property type="evidence" value="ECO:0007669"/>
    <property type="project" value="TreeGrafter"/>
</dbReference>
<evidence type="ECO:0000313" key="12">
    <source>
        <dbReference type="EMBL" id="EPS94176.1"/>
    </source>
</evidence>
<comment type="function">
    <text evidence="10">DNA-dependent RNA polymerase catalyzes the transcription of DNA into RNA using the four ribonucleoside triphosphates as substrates.</text>
</comment>
<protein>
    <recommendedName>
        <fullName evidence="10">DNA-directed RNA polymerase</fullName>
        <ecNumber evidence="10">2.7.7.6</ecNumber>
    </recommendedName>
</protein>
<dbReference type="EC" id="2.7.7.6" evidence="10"/>
<dbReference type="Pfam" id="PF00940">
    <property type="entry name" value="RNA_pol"/>
    <property type="match status" value="1"/>
</dbReference>
<evidence type="ECO:0000256" key="4">
    <source>
        <dbReference type="ARBA" id="ARBA00022679"/>
    </source>
</evidence>
<sequence length="1032" mass="116666">MTRGESYIHPTVSTYALMLLAWLRHGPESPQPLRSEHQQDPKALLRSMVNHQVLATMVVSDRAFETSDEASQAIQLLSKVAVEMGLSNVVSDLGMAESLGREEDDLMDDVPEAIPVKRRKKIDDVHAMLAEDGTVMDVRGGEGLGAELPSDVPFNLDTLRKHLAKVIFARRVLPEDVAARQKLLEESVYDVAVERLKYTTDRLEELGLSNPALKTNDLRQMMWDWHSKLKERLAVEIATLNQQEERVKRTDARKMVGLSPFLLLLKPEKLSLITILELMHLQDSGGVIGGMKTARALLAVGKAVEMEYKAEMCKKHNLSVPTSGRMPSNGYFSSHGYRDLHTQRMAAQMYVEENEDWSSDWTQVVRVKIGSFLVDCLMDVATVVRTKKDQTTGEVFREEQPAFFHSYEYLRGNKLGVIKLNPSMTERMAKDSVREALHPRHLPMLVKPKLWLAADDGGYIYNKSSAMRFKESQEQASYLRRASSLGNLELVYTSLDILGSTPWKINRQIFDVVLEVWNSGQRWCKIPPAEFDVPEPEKPANADTDPKARVAYLTRQKACSIEKANNHSKRCGVNYKIEIARTFLSDDIYFPHNVDFRGRAYPLPPHLSHIGDDLSRGLLMFAEAKPLGERGLRWLKIHLAGLYGFDKANFDERVEWVHQRLDEVYDSAENPINGRRWWTHADDPWQCLATCMELKNALESPDPLAYECALPVHQDGTCNGLQHYAALGGDASGAKQVNLDVTDEPSDVYTYVANMVEEQIEADFREGHKYAVMLKGKIARKVVKQTVMTTVYGVTFVGARDQIEKQLKERGDVDPAECWLAVSYLAKKVLSCIGDLFSGAKEIQQWLNISARLIAKSIPQERIEESLLRYNKAPSTRTRAKEIAKIKKETMTAVVWTTPLGLPIMQPYRATKRRQIITSMQSVYISDLNVPTPVNLTKQVSAFPPNFIHSLDATHMMLTALECRSQGLTFASVHDSYWSHAGTVDQMATVIRDTFIALHSSNVMEKLYEEFLERYKDHLLPFSSLVMPGTPS</sequence>
<dbReference type="eggNOG" id="KOG1038">
    <property type="taxonomic scope" value="Eukaryota"/>
</dbReference>
<keyword evidence="5 10" id="KW-0548">Nucleotidyltransferase</keyword>
<keyword evidence="7" id="KW-0496">Mitochondrion</keyword>
<dbReference type="InterPro" id="IPR002092">
    <property type="entry name" value="DNA-dir_Rpol_phage-type"/>
</dbReference>
<dbReference type="InParanoid" id="S8DKU6"/>
<gene>
    <name evidence="12" type="ORF">FOMPIDRAFT_1134825</name>
</gene>
<evidence type="ECO:0000256" key="6">
    <source>
        <dbReference type="ARBA" id="ARBA00022946"/>
    </source>
</evidence>
<evidence type="ECO:0000256" key="8">
    <source>
        <dbReference type="ARBA" id="ARBA00023163"/>
    </source>
</evidence>
<dbReference type="PANTHER" id="PTHR10102:SF0">
    <property type="entry name" value="DNA-DIRECTED RNA POLYMERASE, MITOCHONDRIAL"/>
    <property type="match status" value="1"/>
</dbReference>
<dbReference type="SMART" id="SM01311">
    <property type="entry name" value="RPOL_N"/>
    <property type="match status" value="1"/>
</dbReference>
<keyword evidence="8 10" id="KW-0804">Transcription</keyword>
<reference evidence="12 13" key="1">
    <citation type="journal article" date="2012" name="Science">
        <title>The Paleozoic origin of enzymatic lignin decomposition reconstructed from 31 fungal genomes.</title>
        <authorList>
            <person name="Floudas D."/>
            <person name="Binder M."/>
            <person name="Riley R."/>
            <person name="Barry K."/>
            <person name="Blanchette R.A."/>
            <person name="Henrissat B."/>
            <person name="Martinez A.T."/>
            <person name="Otillar R."/>
            <person name="Spatafora J.W."/>
            <person name="Yadav J.S."/>
            <person name="Aerts A."/>
            <person name="Benoit I."/>
            <person name="Boyd A."/>
            <person name="Carlson A."/>
            <person name="Copeland A."/>
            <person name="Coutinho P.M."/>
            <person name="de Vries R.P."/>
            <person name="Ferreira P."/>
            <person name="Findley K."/>
            <person name="Foster B."/>
            <person name="Gaskell J."/>
            <person name="Glotzer D."/>
            <person name="Gorecki P."/>
            <person name="Heitman J."/>
            <person name="Hesse C."/>
            <person name="Hori C."/>
            <person name="Igarashi K."/>
            <person name="Jurgens J.A."/>
            <person name="Kallen N."/>
            <person name="Kersten P."/>
            <person name="Kohler A."/>
            <person name="Kuees U."/>
            <person name="Kumar T.K.A."/>
            <person name="Kuo A."/>
            <person name="LaButti K."/>
            <person name="Larrondo L.F."/>
            <person name="Lindquist E."/>
            <person name="Ling A."/>
            <person name="Lombard V."/>
            <person name="Lucas S."/>
            <person name="Lundell T."/>
            <person name="Martin R."/>
            <person name="McLaughlin D.J."/>
            <person name="Morgenstern I."/>
            <person name="Morin E."/>
            <person name="Murat C."/>
            <person name="Nagy L.G."/>
            <person name="Nolan M."/>
            <person name="Ohm R.A."/>
            <person name="Patyshakuliyeva A."/>
            <person name="Rokas A."/>
            <person name="Ruiz-Duenas F.J."/>
            <person name="Sabat G."/>
            <person name="Salamov A."/>
            <person name="Samejima M."/>
            <person name="Schmutz J."/>
            <person name="Slot J.C."/>
            <person name="St John F."/>
            <person name="Stenlid J."/>
            <person name="Sun H."/>
            <person name="Sun S."/>
            <person name="Syed K."/>
            <person name="Tsang A."/>
            <person name="Wiebenga A."/>
            <person name="Young D."/>
            <person name="Pisabarro A."/>
            <person name="Eastwood D.C."/>
            <person name="Martin F."/>
            <person name="Cullen D."/>
            <person name="Grigoriev I.V."/>
            <person name="Hibbett D.S."/>
        </authorList>
    </citation>
    <scope>NUCLEOTIDE SEQUENCE</scope>
    <source>
        <strain evidence="13">FP-58527</strain>
    </source>
</reference>
<keyword evidence="3 10" id="KW-0240">DNA-directed RNA polymerase</keyword>
<keyword evidence="6" id="KW-0809">Transit peptide</keyword>
<dbReference type="OrthoDB" id="276422at2759"/>
<comment type="catalytic activity">
    <reaction evidence="9 10">
        <text>RNA(n) + a ribonucleoside 5'-triphosphate = RNA(n+1) + diphosphate</text>
        <dbReference type="Rhea" id="RHEA:21248"/>
        <dbReference type="Rhea" id="RHEA-COMP:14527"/>
        <dbReference type="Rhea" id="RHEA-COMP:17342"/>
        <dbReference type="ChEBI" id="CHEBI:33019"/>
        <dbReference type="ChEBI" id="CHEBI:61557"/>
        <dbReference type="ChEBI" id="CHEBI:140395"/>
        <dbReference type="EC" id="2.7.7.6"/>
    </reaction>
</comment>
<dbReference type="InterPro" id="IPR037159">
    <property type="entry name" value="RNA_POL_N_sf"/>
</dbReference>
<evidence type="ECO:0000256" key="2">
    <source>
        <dbReference type="ARBA" id="ARBA00009493"/>
    </source>
</evidence>
<dbReference type="InterPro" id="IPR024075">
    <property type="entry name" value="DNA-dir_RNA_pol_helix_hairp_sf"/>
</dbReference>
<feature type="domain" description="DNA-directed RNA polymerase N-terminal" evidence="11">
    <location>
        <begin position="179"/>
        <end position="500"/>
    </location>
</feature>
<dbReference type="InterPro" id="IPR043502">
    <property type="entry name" value="DNA/RNA_pol_sf"/>
</dbReference>
<dbReference type="Gene3D" id="1.10.287.260">
    <property type="match status" value="1"/>
</dbReference>
<dbReference type="AlphaFoldDB" id="S8DKU6"/>
<dbReference type="PANTHER" id="PTHR10102">
    <property type="entry name" value="DNA-DIRECTED RNA POLYMERASE, MITOCHONDRIAL"/>
    <property type="match status" value="1"/>
</dbReference>
<dbReference type="FunFam" id="1.10.287.280:FF:000001">
    <property type="entry name" value="DNA-directed RNA polymerase"/>
    <property type="match status" value="1"/>
</dbReference>
<dbReference type="InterPro" id="IPR029262">
    <property type="entry name" value="RPOL_N"/>
</dbReference>
<dbReference type="STRING" id="743788.S8DKU6"/>
<accession>S8DKU6</accession>
<dbReference type="GO" id="GO:0006390">
    <property type="term" value="P:mitochondrial transcription"/>
    <property type="evidence" value="ECO:0007669"/>
    <property type="project" value="TreeGrafter"/>
</dbReference>
<evidence type="ECO:0000256" key="5">
    <source>
        <dbReference type="ARBA" id="ARBA00022695"/>
    </source>
</evidence>
<organism evidence="12 13">
    <name type="scientific">Fomitopsis schrenkii</name>
    <name type="common">Brown rot fungus</name>
    <dbReference type="NCBI Taxonomy" id="2126942"/>
    <lineage>
        <taxon>Eukaryota</taxon>
        <taxon>Fungi</taxon>
        <taxon>Dikarya</taxon>
        <taxon>Basidiomycota</taxon>
        <taxon>Agaricomycotina</taxon>
        <taxon>Agaricomycetes</taxon>
        <taxon>Polyporales</taxon>
        <taxon>Fomitopsis</taxon>
    </lineage>
</organism>
<evidence type="ECO:0000256" key="7">
    <source>
        <dbReference type="ARBA" id="ARBA00023128"/>
    </source>
</evidence>
<dbReference type="Pfam" id="PF14700">
    <property type="entry name" value="RPOL_N"/>
    <property type="match status" value="1"/>
</dbReference>
<dbReference type="GO" id="GO:0003899">
    <property type="term" value="F:DNA-directed RNA polymerase activity"/>
    <property type="evidence" value="ECO:0007669"/>
    <property type="project" value="UniProtKB-EC"/>
</dbReference>
<proteinExistence type="inferred from homology"/>
<keyword evidence="4 10" id="KW-0808">Transferase</keyword>